<comment type="subcellular location">
    <subcellularLocation>
        <location evidence="1">Secreted</location>
    </subcellularLocation>
</comment>
<evidence type="ECO:0000256" key="1">
    <source>
        <dbReference type="ARBA" id="ARBA00004613"/>
    </source>
</evidence>
<keyword evidence="4" id="KW-0677">Repeat</keyword>
<dbReference type="Gene3D" id="2.110.10.10">
    <property type="entry name" value="Hemopexin-like domain"/>
    <property type="match status" value="1"/>
</dbReference>
<organism evidence="7 8">
    <name type="scientific">Polyodon spathula</name>
    <name type="common">North American paddlefish</name>
    <name type="synonym">Squalus spathula</name>
    <dbReference type="NCBI Taxonomy" id="7913"/>
    <lineage>
        <taxon>Eukaryota</taxon>
        <taxon>Metazoa</taxon>
        <taxon>Chordata</taxon>
        <taxon>Craniata</taxon>
        <taxon>Vertebrata</taxon>
        <taxon>Euteleostomi</taxon>
        <taxon>Actinopterygii</taxon>
        <taxon>Chondrostei</taxon>
        <taxon>Acipenseriformes</taxon>
        <taxon>Polyodontidae</taxon>
        <taxon>Polyodon</taxon>
    </lineage>
</organism>
<dbReference type="Proteomes" id="UP001166093">
    <property type="component" value="Unassembled WGS sequence"/>
</dbReference>
<evidence type="ECO:0000256" key="4">
    <source>
        <dbReference type="ARBA" id="ARBA00022737"/>
    </source>
</evidence>
<sequence>MFTAVHFVPAGNQYWATRGYTAMPGYPKHISEFGFPQTVTKIDAAVYVKHTKKTLFFIEHKYWSYDESRGRMDPGYPRQIYQDFPGIGNKVDAAFENYG</sequence>
<keyword evidence="3" id="KW-0732">Signal</keyword>
<gene>
    <name evidence="7" type="primary">Mmp3</name>
    <name evidence="7" type="ORF">GTO93_0000252</name>
</gene>
<dbReference type="EMBL" id="JAAWVQ010149817">
    <property type="protein sequence ID" value="MBN3285595.1"/>
    <property type="molecule type" value="Genomic_DNA"/>
</dbReference>
<dbReference type="PANTHER" id="PTHR22917:SF6">
    <property type="entry name" value="EG:8D8.2 PROTEIN-RELATED"/>
    <property type="match status" value="1"/>
</dbReference>
<dbReference type="PANTHER" id="PTHR22917">
    <property type="entry name" value="HEMOPEXIN DOMAIN-CONTAINING PROTEIN"/>
    <property type="match status" value="1"/>
</dbReference>
<evidence type="ECO:0000313" key="7">
    <source>
        <dbReference type="EMBL" id="MBN3285595.1"/>
    </source>
</evidence>
<dbReference type="SUPFAM" id="SSF50923">
    <property type="entry name" value="Hemopexin-like domain"/>
    <property type="match status" value="1"/>
</dbReference>
<dbReference type="InterPro" id="IPR000585">
    <property type="entry name" value="Hemopexin-like_dom"/>
</dbReference>
<dbReference type="SMART" id="SM00120">
    <property type="entry name" value="HX"/>
    <property type="match status" value="2"/>
</dbReference>
<comment type="caution">
    <text evidence="7">The sequence shown here is derived from an EMBL/GenBank/DDBJ whole genome shotgun (WGS) entry which is preliminary data.</text>
</comment>
<feature type="non-terminal residue" evidence="7">
    <location>
        <position position="1"/>
    </location>
</feature>
<evidence type="ECO:0000313" key="8">
    <source>
        <dbReference type="Proteomes" id="UP001166093"/>
    </source>
</evidence>
<keyword evidence="2" id="KW-0964">Secreted</keyword>
<dbReference type="PROSITE" id="PS51642">
    <property type="entry name" value="HEMOPEXIN_2"/>
    <property type="match status" value="1"/>
</dbReference>
<accession>A0ABS2YGD2</accession>
<dbReference type="InterPro" id="IPR018487">
    <property type="entry name" value="Hemopexin-like_repeat"/>
</dbReference>
<dbReference type="InterPro" id="IPR051298">
    <property type="entry name" value="Heme_transport/Cell_adhesion"/>
</dbReference>
<evidence type="ECO:0000256" key="2">
    <source>
        <dbReference type="ARBA" id="ARBA00022525"/>
    </source>
</evidence>
<reference evidence="7" key="1">
    <citation type="journal article" date="2021" name="Cell">
        <title>Tracing the genetic footprints of vertebrate landing in non-teleost ray-finned fishes.</title>
        <authorList>
            <person name="Bi X."/>
            <person name="Wang K."/>
            <person name="Yang L."/>
            <person name="Pan H."/>
            <person name="Jiang H."/>
            <person name="Wei Q."/>
            <person name="Fang M."/>
            <person name="Yu H."/>
            <person name="Zhu C."/>
            <person name="Cai Y."/>
            <person name="He Y."/>
            <person name="Gan X."/>
            <person name="Zeng H."/>
            <person name="Yu D."/>
            <person name="Zhu Y."/>
            <person name="Jiang H."/>
            <person name="Qiu Q."/>
            <person name="Yang H."/>
            <person name="Zhang Y.E."/>
            <person name="Wang W."/>
            <person name="Zhu M."/>
            <person name="He S."/>
            <person name="Zhang G."/>
        </authorList>
    </citation>
    <scope>NUCLEOTIDE SEQUENCE</scope>
    <source>
        <strain evidence="7">Pddl_001</strain>
    </source>
</reference>
<keyword evidence="8" id="KW-1185">Reference proteome</keyword>
<feature type="repeat" description="Hemopexin" evidence="6">
    <location>
        <begin position="39"/>
        <end position="87"/>
    </location>
</feature>
<feature type="non-terminal residue" evidence="7">
    <location>
        <position position="99"/>
    </location>
</feature>
<evidence type="ECO:0000256" key="3">
    <source>
        <dbReference type="ARBA" id="ARBA00022729"/>
    </source>
</evidence>
<dbReference type="InterPro" id="IPR036375">
    <property type="entry name" value="Hemopexin-like_dom_sf"/>
</dbReference>
<dbReference type="Pfam" id="PF00045">
    <property type="entry name" value="Hemopexin"/>
    <property type="match status" value="2"/>
</dbReference>
<name>A0ABS2YGD2_POLSP</name>
<proteinExistence type="predicted"/>
<evidence type="ECO:0000256" key="5">
    <source>
        <dbReference type="ARBA" id="ARBA00023180"/>
    </source>
</evidence>
<keyword evidence="5" id="KW-0325">Glycoprotein</keyword>
<protein>
    <submittedName>
        <fullName evidence="7">MMP3 protein</fullName>
    </submittedName>
</protein>
<dbReference type="CDD" id="cd00094">
    <property type="entry name" value="HX"/>
    <property type="match status" value="1"/>
</dbReference>
<evidence type="ECO:0000256" key="6">
    <source>
        <dbReference type="PROSITE-ProRule" id="PRU01011"/>
    </source>
</evidence>